<evidence type="ECO:0000313" key="2">
    <source>
        <dbReference type="Proteomes" id="UP001322481"/>
    </source>
</evidence>
<reference evidence="1 2" key="1">
    <citation type="submission" date="2023-11" db="EMBL/GenBank/DDBJ databases">
        <authorList>
            <person name="Panchal A.K."/>
            <person name="Meaney J.S."/>
            <person name="Karas B.J."/>
            <person name="diCenzo G.C."/>
        </authorList>
    </citation>
    <scope>NUCLEOTIDE SEQUENCE [LARGE SCALE GENOMIC DNA]</scope>
    <source>
        <strain evidence="1 2">NZP2235</strain>
        <plasmid evidence="1 2">pMhuNZP2235a</plasmid>
    </source>
</reference>
<geneLocation type="plasmid" evidence="1 2">
    <name>pMhuNZP2235a</name>
</geneLocation>
<keyword evidence="1" id="KW-0614">Plasmid</keyword>
<dbReference type="RefSeq" id="WP_322419540.1">
    <property type="nucleotide sequence ID" value="NZ_CP139859.1"/>
</dbReference>
<accession>A0ABZ0VYU4</accession>
<evidence type="ECO:0008006" key="3">
    <source>
        <dbReference type="Google" id="ProtNLM"/>
    </source>
</evidence>
<gene>
    <name evidence="1" type="ORF">U0R22_006826</name>
</gene>
<proteinExistence type="predicted"/>
<protein>
    <recommendedName>
        <fullName evidence="3">ABC transporter substrate-binding protein</fullName>
    </recommendedName>
</protein>
<name>A0ABZ0VYU4_9HYPH</name>
<keyword evidence="2" id="KW-1185">Reference proteome</keyword>
<sequence>MPATAVGSARNRAGAPLPTIALNPPRLVVANAFAHGKFIGFDRSAAPLLHKAGVAEMRAVISPARARGFIASLGDLQL</sequence>
<dbReference type="EMBL" id="CP139859">
    <property type="protein sequence ID" value="WQC02576.1"/>
    <property type="molecule type" value="Genomic_DNA"/>
</dbReference>
<evidence type="ECO:0000313" key="1">
    <source>
        <dbReference type="EMBL" id="WQC02576.1"/>
    </source>
</evidence>
<dbReference type="Proteomes" id="UP001322481">
    <property type="component" value="Plasmid pMhuNZP2235a"/>
</dbReference>
<organism evidence="1 2">
    <name type="scientific">Mesorhizobium huakuii</name>
    <dbReference type="NCBI Taxonomy" id="28104"/>
    <lineage>
        <taxon>Bacteria</taxon>
        <taxon>Pseudomonadati</taxon>
        <taxon>Pseudomonadota</taxon>
        <taxon>Alphaproteobacteria</taxon>
        <taxon>Hyphomicrobiales</taxon>
        <taxon>Phyllobacteriaceae</taxon>
        <taxon>Mesorhizobium</taxon>
    </lineage>
</organism>